<evidence type="ECO:0000256" key="2">
    <source>
        <dbReference type="ARBA" id="ARBA00022741"/>
    </source>
</evidence>
<dbReference type="Gene3D" id="3.90.1200.10">
    <property type="match status" value="1"/>
</dbReference>
<dbReference type="InterPro" id="IPR011009">
    <property type="entry name" value="Kinase-like_dom_sf"/>
</dbReference>
<accession>A0A1J5QYA8</accession>
<protein>
    <submittedName>
        <fullName evidence="6">Maltokinase</fullName>
        <ecNumber evidence="6">2.7.1.175</ecNumber>
    </submittedName>
</protein>
<reference evidence="6" key="1">
    <citation type="submission" date="2016-10" db="EMBL/GenBank/DDBJ databases">
        <title>Sequence of Gallionella enrichment culture.</title>
        <authorList>
            <person name="Poehlein A."/>
            <person name="Muehling M."/>
            <person name="Daniel R."/>
        </authorList>
    </citation>
    <scope>NUCLEOTIDE SEQUENCE</scope>
</reference>
<keyword evidence="6" id="KW-0418">Kinase</keyword>
<dbReference type="EC" id="2.7.1.175" evidence="6"/>
<comment type="caution">
    <text evidence="6">The sequence shown here is derived from an EMBL/GenBank/DDBJ whole genome shotgun (WGS) entry which is preliminary data.</text>
</comment>
<proteinExistence type="predicted"/>
<feature type="domain" description="Maltokinase N-terminal cap" evidence="5">
    <location>
        <begin position="28"/>
        <end position="90"/>
    </location>
</feature>
<organism evidence="6">
    <name type="scientific">mine drainage metagenome</name>
    <dbReference type="NCBI Taxonomy" id="410659"/>
    <lineage>
        <taxon>unclassified sequences</taxon>
        <taxon>metagenomes</taxon>
        <taxon>ecological metagenomes</taxon>
    </lineage>
</organism>
<evidence type="ECO:0000256" key="1">
    <source>
        <dbReference type="ARBA" id="ARBA00022679"/>
    </source>
</evidence>
<dbReference type="EMBL" id="MLJW01000380">
    <property type="protein sequence ID" value="OIQ88258.1"/>
    <property type="molecule type" value="Genomic_DNA"/>
</dbReference>
<dbReference type="AlphaFoldDB" id="A0A1J5QYA8"/>
<evidence type="ECO:0000256" key="3">
    <source>
        <dbReference type="ARBA" id="ARBA00022840"/>
    </source>
</evidence>
<dbReference type="SUPFAM" id="SSF56112">
    <property type="entry name" value="Protein kinase-like (PK-like)"/>
    <property type="match status" value="1"/>
</dbReference>
<dbReference type="Pfam" id="PF18085">
    <property type="entry name" value="Mak_N_cap"/>
    <property type="match status" value="1"/>
</dbReference>
<gene>
    <name evidence="6" type="primary">mak1</name>
    <name evidence="6" type="ORF">GALL_298750</name>
</gene>
<evidence type="ECO:0000256" key="4">
    <source>
        <dbReference type="SAM" id="MobiDB-lite"/>
    </source>
</evidence>
<sequence>MTSSTPHPDHLAPLAATDPALVGLLRSWLPARRWFPAKGDDVDVTSIGTIALADPEGDAIVQVVLLRARTSALDTVLQVPVTLREPHDGADSTGGTGGADSADGTDPAVIGLIGSPPLLVRDACGDPAFLRAWLAVATGPGGVSPATIGLDTQHPRVIAGEQSNTSVILPGPEGGAILKVFRALSPGKNPDVEIPRALAAVGWWHVPTPLGWLEAGWLDDGAPAIGHLAVLSRFVPAAQDGFELACAMAGEGVSFAPLAEELGAVVAGMHAALATAIPMSAEDASSVSAQGVADAVAARFRWACDAVPSLVGYADAVLAVTNSAAALTSVPSAQRIHGDLHLGQALRAEGSWFLTDFEGEPLAPIATRSRPDLPVRDVAGVLRSFDYAAAVGGADEAWTLDAREALLHGYREAQSQDAHSGPAARAGAEVSETDALEILRAVELERALYEAVYEARNRPTWARIPAAALTRLLGPPAL</sequence>
<dbReference type="InterPro" id="IPR040999">
    <property type="entry name" value="Mak_N_cap"/>
</dbReference>
<name>A0A1J5QYA8_9ZZZZ</name>
<keyword evidence="2" id="KW-0547">Nucleotide-binding</keyword>
<evidence type="ECO:0000259" key="5">
    <source>
        <dbReference type="Pfam" id="PF18085"/>
    </source>
</evidence>
<evidence type="ECO:0000313" key="6">
    <source>
        <dbReference type="EMBL" id="OIQ88258.1"/>
    </source>
</evidence>
<dbReference type="GO" id="GO:0016301">
    <property type="term" value="F:kinase activity"/>
    <property type="evidence" value="ECO:0007669"/>
    <property type="project" value="UniProtKB-KW"/>
</dbReference>
<keyword evidence="3" id="KW-0067">ATP-binding</keyword>
<feature type="region of interest" description="Disordered" evidence="4">
    <location>
        <begin position="84"/>
        <end position="103"/>
    </location>
</feature>
<keyword evidence="1 6" id="KW-0808">Transferase</keyword>
<dbReference type="GO" id="GO:0005524">
    <property type="term" value="F:ATP binding"/>
    <property type="evidence" value="ECO:0007669"/>
    <property type="project" value="UniProtKB-KW"/>
</dbReference>